<dbReference type="AlphaFoldDB" id="A0A1M2VEC1"/>
<dbReference type="OMA" id="PEREWSA"/>
<evidence type="ECO:0000313" key="2">
    <source>
        <dbReference type="EMBL" id="OJT05924.1"/>
    </source>
</evidence>
<accession>A0A1M2VEC1</accession>
<feature type="compositionally biased region" description="Low complexity" evidence="1">
    <location>
        <begin position="382"/>
        <end position="397"/>
    </location>
</feature>
<gene>
    <name evidence="2" type="ORF">TRAPUB_3214</name>
</gene>
<feature type="compositionally biased region" description="Polar residues" evidence="1">
    <location>
        <begin position="154"/>
        <end position="164"/>
    </location>
</feature>
<reference evidence="2 3" key="1">
    <citation type="submission" date="2016-10" db="EMBL/GenBank/DDBJ databases">
        <title>Genome sequence of the basidiomycete white-rot fungus Trametes pubescens.</title>
        <authorList>
            <person name="Makela M.R."/>
            <person name="Granchi Z."/>
            <person name="Peng M."/>
            <person name="De Vries R.P."/>
            <person name="Grigoriev I."/>
            <person name="Riley R."/>
            <person name="Hilden K."/>
        </authorList>
    </citation>
    <scope>NUCLEOTIDE SEQUENCE [LARGE SCALE GENOMIC DNA]</scope>
    <source>
        <strain evidence="2 3">FBCC735</strain>
    </source>
</reference>
<organism evidence="2 3">
    <name type="scientific">Trametes pubescens</name>
    <name type="common">White-rot fungus</name>
    <dbReference type="NCBI Taxonomy" id="154538"/>
    <lineage>
        <taxon>Eukaryota</taxon>
        <taxon>Fungi</taxon>
        <taxon>Dikarya</taxon>
        <taxon>Basidiomycota</taxon>
        <taxon>Agaricomycotina</taxon>
        <taxon>Agaricomycetes</taxon>
        <taxon>Polyporales</taxon>
        <taxon>Polyporaceae</taxon>
        <taxon>Trametes</taxon>
    </lineage>
</organism>
<dbReference type="STRING" id="154538.A0A1M2VEC1"/>
<name>A0A1M2VEC1_TRAPU</name>
<feature type="region of interest" description="Disordered" evidence="1">
    <location>
        <begin position="382"/>
        <end position="406"/>
    </location>
</feature>
<feature type="region of interest" description="Disordered" evidence="1">
    <location>
        <begin position="139"/>
        <end position="206"/>
    </location>
</feature>
<feature type="region of interest" description="Disordered" evidence="1">
    <location>
        <begin position="1"/>
        <end position="24"/>
    </location>
</feature>
<dbReference type="OrthoDB" id="2758679at2759"/>
<feature type="compositionally biased region" description="Polar residues" evidence="1">
    <location>
        <begin position="761"/>
        <end position="777"/>
    </location>
</feature>
<evidence type="ECO:0000256" key="1">
    <source>
        <dbReference type="SAM" id="MobiDB-lite"/>
    </source>
</evidence>
<feature type="region of interest" description="Disordered" evidence="1">
    <location>
        <begin position="323"/>
        <end position="365"/>
    </location>
</feature>
<feature type="compositionally biased region" description="Gly residues" evidence="1">
    <location>
        <begin position="785"/>
        <end position="814"/>
    </location>
</feature>
<keyword evidence="3" id="KW-1185">Reference proteome</keyword>
<feature type="region of interest" description="Disordered" evidence="1">
    <location>
        <begin position="727"/>
        <end position="814"/>
    </location>
</feature>
<sequence length="814" mass="85343">MSSPVPALPCSSPDPPNDAPTTRIVASSPDYFAEVGDEHFTYESLPSLRVSPTLRPRAATVSSSMMSAVAARATDAMELFEHTAITMQESVVNGTPGERSMVTTPTPVFPSIGPGLVLPPSPPAPALLVRATASAVIATPQPRRAPPEAARLTNAVSLSLTDSSNRQERKRPRLDSPSPSPAPVTGQNRAPPGAIRRSSQTVRSRIAPLTRPYALAPATWRSPASSHGRLAPVAIEAIANALLPLPLPAAGPSRLPQPSPSRGVEAPVPGHSRRAGSRRMSTIPEPQTCEEGVFDLDMDTGSVDLPLALTPDREIPPFGHFRRPLLSGDARSPADFEQGLTRTPPRPDPGQTAMDFPEPLPGATELSDDRWDALLAQHLDDAPVTTRAPPETTAATPSRPQAQSAADLAASFTAPPNPIQIPTMVGQGVTTNQNANFGPHPANPGMGGGITFTPVPPGGFPEVIFPEPDGVFLGLPRERVNALTGDGPDEISAVALQVHNSGFPPPHEVHAITAAITATIRRITGELNPLVVPPEREWSAINDRRAVAPVTWAVVGISPDSVRRILARSTWSSTTITIHVHEPAIRIGRFMLVVGGFAHDHNGSILNAVFTVFVGPVVLPALFALVQTNPRFANVAPEAAVRAILASLEVRVSTLQNGNLLAAVFCDSPTESIARWREWRDALAALPFPSPLNSTGFARRIAPCAGCHGYDHPTHLCPFQDVQGWNAPPPGSAWRQPGLAQGTAGQQQPPPPPPPGGAMTRNRSQTMRRNNSSSNQGPKHDHSNGGPGGYGMGGGAKGFGPGGAGAGAGTGTFA</sequence>
<feature type="region of interest" description="Disordered" evidence="1">
    <location>
        <begin position="250"/>
        <end position="280"/>
    </location>
</feature>
<feature type="compositionally biased region" description="Low complexity" evidence="1">
    <location>
        <begin position="736"/>
        <end position="747"/>
    </location>
</feature>
<dbReference type="Proteomes" id="UP000184267">
    <property type="component" value="Unassembled WGS sequence"/>
</dbReference>
<comment type="caution">
    <text evidence="2">The sequence shown here is derived from an EMBL/GenBank/DDBJ whole genome shotgun (WGS) entry which is preliminary data.</text>
</comment>
<proteinExistence type="predicted"/>
<feature type="compositionally biased region" description="Pro residues" evidence="1">
    <location>
        <begin position="250"/>
        <end position="259"/>
    </location>
</feature>
<dbReference type="EMBL" id="MNAD01001365">
    <property type="protein sequence ID" value="OJT05924.1"/>
    <property type="molecule type" value="Genomic_DNA"/>
</dbReference>
<evidence type="ECO:0000313" key="3">
    <source>
        <dbReference type="Proteomes" id="UP000184267"/>
    </source>
</evidence>
<protein>
    <submittedName>
        <fullName evidence="2">Uncharacterized protein</fullName>
    </submittedName>
</protein>